<dbReference type="InterPro" id="IPR018303">
    <property type="entry name" value="ATPase_P-typ_P_site"/>
</dbReference>
<dbReference type="NCBIfam" id="TIGR01511">
    <property type="entry name" value="ATPase-IB1_Cu"/>
    <property type="match status" value="1"/>
</dbReference>
<evidence type="ECO:0000313" key="20">
    <source>
        <dbReference type="Proteomes" id="UP000267798"/>
    </source>
</evidence>
<comment type="caution">
    <text evidence="19">The sequence shown here is derived from an EMBL/GenBank/DDBJ whole genome shotgun (WGS) entry which is preliminary data.</text>
</comment>
<name>A0A3A6PLR5_9BACL</name>
<dbReference type="PROSITE" id="PS00154">
    <property type="entry name" value="ATPASE_E1_E2"/>
    <property type="match status" value="1"/>
</dbReference>
<dbReference type="Pfam" id="PF00702">
    <property type="entry name" value="Hydrolase"/>
    <property type="match status" value="1"/>
</dbReference>
<dbReference type="InterPro" id="IPR036163">
    <property type="entry name" value="HMA_dom_sf"/>
</dbReference>
<feature type="domain" description="HMA" evidence="18">
    <location>
        <begin position="14"/>
        <end position="79"/>
    </location>
</feature>
<evidence type="ECO:0000313" key="19">
    <source>
        <dbReference type="EMBL" id="RJX40686.1"/>
    </source>
</evidence>
<evidence type="ECO:0000259" key="18">
    <source>
        <dbReference type="PROSITE" id="PS50846"/>
    </source>
</evidence>
<feature type="transmembrane region" description="Helical" evidence="17">
    <location>
        <begin position="199"/>
        <end position="219"/>
    </location>
</feature>
<dbReference type="InterPro" id="IPR059000">
    <property type="entry name" value="ATPase_P-type_domA"/>
</dbReference>
<feature type="transmembrane region" description="Helical" evidence="17">
    <location>
        <begin position="167"/>
        <end position="187"/>
    </location>
</feature>
<evidence type="ECO:0000256" key="10">
    <source>
        <dbReference type="ARBA" id="ARBA00022840"/>
    </source>
</evidence>
<dbReference type="FunFam" id="3.30.70.100:FF:000001">
    <property type="entry name" value="ATPase copper transporting beta"/>
    <property type="match status" value="1"/>
</dbReference>
<keyword evidence="4" id="KW-0813">Transport</keyword>
<dbReference type="SUPFAM" id="SSF55008">
    <property type="entry name" value="HMA, heavy metal-associated domain"/>
    <property type="match status" value="1"/>
</dbReference>
<dbReference type="InterPro" id="IPR017969">
    <property type="entry name" value="Heavy-metal-associated_CS"/>
</dbReference>
<dbReference type="SFLD" id="SFLDF00027">
    <property type="entry name" value="p-type_atpase"/>
    <property type="match status" value="1"/>
</dbReference>
<keyword evidence="7 17" id="KW-0479">Metal-binding</keyword>
<evidence type="ECO:0000256" key="2">
    <source>
        <dbReference type="ARBA" id="ARBA00006024"/>
    </source>
</evidence>
<keyword evidence="5" id="KW-0597">Phosphoprotein</keyword>
<sequence>MIMVNPEERSVHSRELDFTIQGMSCAACAARIEKTLGRMDGVSEVAVSFPLRTAWVQVSGGVTKELLAEKVEQLGFSAKLNESASEGLHRERGWLLIRLVAAILLTLPLMAGMATHMPGLQPATELLPEVLFLPWLQLALATMIQFVIGMPFYFGAYYAVRQRSANMDVLVVIGTTAAYLYSHYVVFRDGLFEGGAHGSPLYFETSAVVMTAILLGKYIETSASLKAQKESLGIHELRVQSALVERGGAITSVRTEYVRKGDVVHVGEGEFVPVDGTIQQGESTLDESLLTGESAAVAKGQGDGVWAGTRNGAGKLTVITGAAGHDTLLSRIQELVHQGQRAKSSLQSQVDAVAGWFVPAMLITALLTLGVWGFVVDPGNWSKAALCAIAVLLAACPCALGLAAPISLVIASGRLAKRGIVAKEAGAVERLASIRTLVLDKTGTLTEGKPKVSFIGPLGLGRSSLLRLAVALESESAHPLADAIREEAERIGLVTPDAERIVYAAGGGAQGWVRGDHAVIGNARYVRSLGLEIPRDARRQAAEREAQGETVVYVMEREACAGVIGFRDRMKGDAVQMARELRRLGVQPIVATGDHAAPANTVAKALGIKEVHASMLPENKLELVEKLKRSGKRVAMAGDGWNDAPALAAADVGIAMGNGTYGALSAGHITLIFSRLQAITEAIRLSRLTIRNIRQNLMFALCYNAVIIPFAAIGYLQPWMAGTAMALSSVSVVANALRLGARMERAAERSR</sequence>
<evidence type="ECO:0000256" key="14">
    <source>
        <dbReference type="ARBA" id="ARBA00023065"/>
    </source>
</evidence>
<feature type="transmembrane region" description="Helical" evidence="17">
    <location>
        <begin position="353"/>
        <end position="375"/>
    </location>
</feature>
<comment type="subcellular location">
    <subcellularLocation>
        <location evidence="17">Cell membrane</location>
    </subcellularLocation>
    <subcellularLocation>
        <location evidence="1">Endomembrane system</location>
        <topology evidence="1">Multi-pass membrane protein</topology>
    </subcellularLocation>
</comment>
<dbReference type="GO" id="GO:0043682">
    <property type="term" value="F:P-type divalent copper transporter activity"/>
    <property type="evidence" value="ECO:0007669"/>
    <property type="project" value="TreeGrafter"/>
</dbReference>
<dbReference type="AlphaFoldDB" id="A0A3A6PLR5"/>
<evidence type="ECO:0000256" key="16">
    <source>
        <dbReference type="ARBA" id="ARBA00049289"/>
    </source>
</evidence>
<dbReference type="Gene3D" id="3.40.1110.10">
    <property type="entry name" value="Calcium-transporting ATPase, cytoplasmic domain N"/>
    <property type="match status" value="1"/>
</dbReference>
<evidence type="ECO:0000256" key="15">
    <source>
        <dbReference type="ARBA" id="ARBA00023136"/>
    </source>
</evidence>
<dbReference type="PROSITE" id="PS50846">
    <property type="entry name" value="HMA_2"/>
    <property type="match status" value="1"/>
</dbReference>
<dbReference type="EC" id="7.2.2.8" evidence="3"/>
<dbReference type="OrthoDB" id="9813266at2"/>
<dbReference type="SUPFAM" id="SSF81665">
    <property type="entry name" value="Calcium ATPase, transmembrane domain M"/>
    <property type="match status" value="1"/>
</dbReference>
<keyword evidence="17" id="KW-1003">Cell membrane</keyword>
<dbReference type="PRINTS" id="PR00943">
    <property type="entry name" value="CUATPASE"/>
</dbReference>
<dbReference type="InterPro" id="IPR044492">
    <property type="entry name" value="P_typ_ATPase_HD_dom"/>
</dbReference>
<evidence type="ECO:0000256" key="6">
    <source>
        <dbReference type="ARBA" id="ARBA00022692"/>
    </source>
</evidence>
<evidence type="ECO:0000256" key="7">
    <source>
        <dbReference type="ARBA" id="ARBA00022723"/>
    </source>
</evidence>
<evidence type="ECO:0000256" key="8">
    <source>
        <dbReference type="ARBA" id="ARBA00022741"/>
    </source>
</evidence>
<evidence type="ECO:0000256" key="3">
    <source>
        <dbReference type="ARBA" id="ARBA00012517"/>
    </source>
</evidence>
<dbReference type="InterPro" id="IPR036412">
    <property type="entry name" value="HAD-like_sf"/>
</dbReference>
<gene>
    <name evidence="19" type="ORF">D3P09_01320</name>
</gene>
<dbReference type="NCBIfam" id="TIGR01494">
    <property type="entry name" value="ATPase_P-type"/>
    <property type="match status" value="1"/>
</dbReference>
<dbReference type="PRINTS" id="PR00119">
    <property type="entry name" value="CATATPASE"/>
</dbReference>
<keyword evidence="9" id="KW-0187">Copper transport</keyword>
<dbReference type="InterPro" id="IPR006121">
    <property type="entry name" value="HMA_dom"/>
</dbReference>
<dbReference type="InterPro" id="IPR023299">
    <property type="entry name" value="ATPase_P-typ_cyto_dom_N"/>
</dbReference>
<evidence type="ECO:0000256" key="12">
    <source>
        <dbReference type="ARBA" id="ARBA00022989"/>
    </source>
</evidence>
<dbReference type="InterPro" id="IPR008250">
    <property type="entry name" value="ATPase_P-typ_transduc_dom_A_sf"/>
</dbReference>
<dbReference type="SFLD" id="SFLDS00003">
    <property type="entry name" value="Haloacid_Dehalogenase"/>
    <property type="match status" value="1"/>
</dbReference>
<comment type="similarity">
    <text evidence="2 17">Belongs to the cation transport ATPase (P-type) (TC 3.A.3) family. Type IB subfamily.</text>
</comment>
<keyword evidence="8 17" id="KW-0547">Nucleotide-binding</keyword>
<dbReference type="Gene3D" id="3.40.50.1000">
    <property type="entry name" value="HAD superfamily/HAD-like"/>
    <property type="match status" value="1"/>
</dbReference>
<dbReference type="Gene3D" id="2.70.150.10">
    <property type="entry name" value="Calcium-transporting ATPase, cytoplasmic transduction domain A"/>
    <property type="match status" value="1"/>
</dbReference>
<dbReference type="InterPro" id="IPR027256">
    <property type="entry name" value="P-typ_ATPase_IB"/>
</dbReference>
<proteinExistence type="inferred from homology"/>
<evidence type="ECO:0000256" key="4">
    <source>
        <dbReference type="ARBA" id="ARBA00022448"/>
    </source>
</evidence>
<dbReference type="PROSITE" id="PS01047">
    <property type="entry name" value="HMA_1"/>
    <property type="match status" value="1"/>
</dbReference>
<feature type="transmembrane region" description="Helical" evidence="17">
    <location>
        <begin position="95"/>
        <end position="115"/>
    </location>
</feature>
<dbReference type="EMBL" id="QXQB01000001">
    <property type="protein sequence ID" value="RJX40686.1"/>
    <property type="molecule type" value="Genomic_DNA"/>
</dbReference>
<keyword evidence="13" id="KW-0186">Copper</keyword>
<protein>
    <recommendedName>
        <fullName evidence="3">P-type Cu(+) transporter</fullName>
        <ecNumber evidence="3">7.2.2.8</ecNumber>
    </recommendedName>
</protein>
<dbReference type="InterPro" id="IPR023298">
    <property type="entry name" value="ATPase_P-typ_TM_dom_sf"/>
</dbReference>
<dbReference type="GO" id="GO:0140581">
    <property type="term" value="F:P-type monovalent copper transporter activity"/>
    <property type="evidence" value="ECO:0007669"/>
    <property type="project" value="UniProtKB-EC"/>
</dbReference>
<feature type="transmembrane region" description="Helical" evidence="17">
    <location>
        <begin position="722"/>
        <end position="741"/>
    </location>
</feature>
<dbReference type="GO" id="GO:0055070">
    <property type="term" value="P:copper ion homeostasis"/>
    <property type="evidence" value="ECO:0007669"/>
    <property type="project" value="TreeGrafter"/>
</dbReference>
<dbReference type="SUPFAM" id="SSF81653">
    <property type="entry name" value="Calcium ATPase, transduction domain A"/>
    <property type="match status" value="1"/>
</dbReference>
<dbReference type="SUPFAM" id="SSF56784">
    <property type="entry name" value="HAD-like"/>
    <property type="match status" value="1"/>
</dbReference>
<feature type="transmembrane region" description="Helical" evidence="17">
    <location>
        <begin position="381"/>
        <end position="410"/>
    </location>
</feature>
<evidence type="ECO:0000256" key="5">
    <source>
        <dbReference type="ARBA" id="ARBA00022553"/>
    </source>
</evidence>
<feature type="transmembrane region" description="Helical" evidence="17">
    <location>
        <begin position="697"/>
        <end position="716"/>
    </location>
</feature>
<dbReference type="InterPro" id="IPR001757">
    <property type="entry name" value="P_typ_ATPase"/>
</dbReference>
<keyword evidence="20" id="KW-1185">Reference proteome</keyword>
<organism evidence="19 20">
    <name type="scientific">Paenibacillus pinisoli</name>
    <dbReference type="NCBI Taxonomy" id="1276110"/>
    <lineage>
        <taxon>Bacteria</taxon>
        <taxon>Bacillati</taxon>
        <taxon>Bacillota</taxon>
        <taxon>Bacilli</taxon>
        <taxon>Bacillales</taxon>
        <taxon>Paenibacillaceae</taxon>
        <taxon>Paenibacillus</taxon>
    </lineage>
</organism>
<dbReference type="PANTHER" id="PTHR43520">
    <property type="entry name" value="ATP7, ISOFORM B"/>
    <property type="match status" value="1"/>
</dbReference>
<dbReference type="GO" id="GO:0005507">
    <property type="term" value="F:copper ion binding"/>
    <property type="evidence" value="ECO:0007669"/>
    <property type="project" value="TreeGrafter"/>
</dbReference>
<dbReference type="Pfam" id="PF00403">
    <property type="entry name" value="HMA"/>
    <property type="match status" value="1"/>
</dbReference>
<dbReference type="GO" id="GO:0012505">
    <property type="term" value="C:endomembrane system"/>
    <property type="evidence" value="ECO:0007669"/>
    <property type="project" value="UniProtKB-SubCell"/>
</dbReference>
<reference evidence="19 20" key="1">
    <citation type="submission" date="2018-09" db="EMBL/GenBank/DDBJ databases">
        <title>Paenibacillus aracenensis nov. sp. isolated from a cave in southern Spain.</title>
        <authorList>
            <person name="Jurado V."/>
            <person name="Gutierrez-Patricio S."/>
            <person name="Gonzalez-Pimentel J.L."/>
            <person name="Miller A.Z."/>
            <person name="Laiz L."/>
            <person name="Saiz-Jimenez C."/>
        </authorList>
    </citation>
    <scope>NUCLEOTIDE SEQUENCE [LARGE SCALE GENOMIC DNA]</scope>
    <source>
        <strain evidence="19 20">JCM 19203</strain>
    </source>
</reference>
<dbReference type="SFLD" id="SFLDG00002">
    <property type="entry name" value="C1.7:_P-type_atpase_like"/>
    <property type="match status" value="1"/>
</dbReference>
<dbReference type="GO" id="GO:0005524">
    <property type="term" value="F:ATP binding"/>
    <property type="evidence" value="ECO:0007669"/>
    <property type="project" value="UniProtKB-UniRule"/>
</dbReference>
<keyword evidence="12 17" id="KW-1133">Transmembrane helix</keyword>
<evidence type="ECO:0000256" key="11">
    <source>
        <dbReference type="ARBA" id="ARBA00022967"/>
    </source>
</evidence>
<dbReference type="Pfam" id="PF00122">
    <property type="entry name" value="E1-E2_ATPase"/>
    <property type="match status" value="1"/>
</dbReference>
<keyword evidence="14" id="KW-0406">Ion transport</keyword>
<dbReference type="Gene3D" id="3.30.70.100">
    <property type="match status" value="1"/>
</dbReference>
<dbReference type="GO" id="GO:0005886">
    <property type="term" value="C:plasma membrane"/>
    <property type="evidence" value="ECO:0007669"/>
    <property type="project" value="UniProtKB-SubCell"/>
</dbReference>
<dbReference type="InterPro" id="IPR023214">
    <property type="entry name" value="HAD_sf"/>
</dbReference>
<accession>A0A3A6PLR5</accession>
<evidence type="ECO:0000256" key="9">
    <source>
        <dbReference type="ARBA" id="ARBA00022796"/>
    </source>
</evidence>
<comment type="catalytic activity">
    <reaction evidence="16">
        <text>Cu(+)(in) + ATP + H2O = Cu(+)(out) + ADP + phosphate + H(+)</text>
        <dbReference type="Rhea" id="RHEA:25792"/>
        <dbReference type="ChEBI" id="CHEBI:15377"/>
        <dbReference type="ChEBI" id="CHEBI:15378"/>
        <dbReference type="ChEBI" id="CHEBI:30616"/>
        <dbReference type="ChEBI" id="CHEBI:43474"/>
        <dbReference type="ChEBI" id="CHEBI:49552"/>
        <dbReference type="ChEBI" id="CHEBI:456216"/>
        <dbReference type="EC" id="7.2.2.8"/>
    </reaction>
</comment>
<feature type="transmembrane region" description="Helical" evidence="17">
    <location>
        <begin position="135"/>
        <end position="160"/>
    </location>
</feature>
<keyword evidence="6 17" id="KW-0812">Transmembrane</keyword>
<dbReference type="GO" id="GO:0016887">
    <property type="term" value="F:ATP hydrolysis activity"/>
    <property type="evidence" value="ECO:0007669"/>
    <property type="project" value="InterPro"/>
</dbReference>
<dbReference type="CDD" id="cd00371">
    <property type="entry name" value="HMA"/>
    <property type="match status" value="1"/>
</dbReference>
<keyword evidence="10 17" id="KW-0067">ATP-binding</keyword>
<dbReference type="Proteomes" id="UP000267798">
    <property type="component" value="Unassembled WGS sequence"/>
</dbReference>
<keyword evidence="11" id="KW-1278">Translocase</keyword>
<dbReference type="PANTHER" id="PTHR43520:SF8">
    <property type="entry name" value="P-TYPE CU(+) TRANSPORTER"/>
    <property type="match status" value="1"/>
</dbReference>
<evidence type="ECO:0000256" key="1">
    <source>
        <dbReference type="ARBA" id="ARBA00004127"/>
    </source>
</evidence>
<keyword evidence="15 17" id="KW-0472">Membrane</keyword>
<dbReference type="NCBIfam" id="TIGR01525">
    <property type="entry name" value="ATPase-IB_hvy"/>
    <property type="match status" value="1"/>
</dbReference>
<evidence type="ECO:0000256" key="17">
    <source>
        <dbReference type="RuleBase" id="RU362081"/>
    </source>
</evidence>
<evidence type="ECO:0000256" key="13">
    <source>
        <dbReference type="ARBA" id="ARBA00023008"/>
    </source>
</evidence>